<feature type="chain" id="PRO_5015514557" description="Lipoprotein" evidence="1">
    <location>
        <begin position="22"/>
        <end position="171"/>
    </location>
</feature>
<dbReference type="OrthoDB" id="9992882at2"/>
<evidence type="ECO:0008006" key="4">
    <source>
        <dbReference type="Google" id="ProtNLM"/>
    </source>
</evidence>
<organism evidence="2 3">
    <name type="scientific">Brachyspira hampsonii 30446</name>
    <dbReference type="NCBI Taxonomy" id="1289135"/>
    <lineage>
        <taxon>Bacteria</taxon>
        <taxon>Pseudomonadati</taxon>
        <taxon>Spirochaetota</taxon>
        <taxon>Spirochaetia</taxon>
        <taxon>Brachyspirales</taxon>
        <taxon>Brachyspiraceae</taxon>
        <taxon>Brachyspira</taxon>
    </lineage>
</organism>
<dbReference type="EMBL" id="ALNZ01000010">
    <property type="protein sequence ID" value="EKV57977.1"/>
    <property type="molecule type" value="Genomic_DNA"/>
</dbReference>
<accession>A0A2U4F5I8</accession>
<comment type="caution">
    <text evidence="2">The sequence shown here is derived from an EMBL/GenBank/DDBJ whole genome shotgun (WGS) entry which is preliminary data.</text>
</comment>
<keyword evidence="1" id="KW-0732">Signal</keyword>
<reference evidence="2 3" key="1">
    <citation type="submission" date="2012-07" db="EMBL/GenBank/DDBJ databases">
        <title>Genome sequence of Brachyspira sp. 30446, isolated from a pig with mucohaemorrhagic colitis.</title>
        <authorList>
            <person name="Rubin J.E."/>
            <person name="Fernando C."/>
            <person name="Harding J.C.S."/>
            <person name="Hill J.E."/>
        </authorList>
    </citation>
    <scope>NUCLEOTIDE SEQUENCE [LARGE SCALE GENOMIC DNA]</scope>
    <source>
        <strain evidence="2 3">30446</strain>
    </source>
</reference>
<protein>
    <recommendedName>
        <fullName evidence="4">Lipoprotein</fullName>
    </recommendedName>
</protein>
<evidence type="ECO:0000256" key="1">
    <source>
        <dbReference type="SAM" id="SignalP"/>
    </source>
</evidence>
<dbReference type="AlphaFoldDB" id="A0A2U4F5I8"/>
<dbReference type="GeneID" id="66486975"/>
<evidence type="ECO:0000313" key="3">
    <source>
        <dbReference type="Proteomes" id="UP000011663"/>
    </source>
</evidence>
<dbReference type="STRING" id="1289135.A966_02571"/>
<gene>
    <name evidence="2" type="ORF">A966_02571</name>
</gene>
<name>A0A2U4F5I8_9SPIR</name>
<sequence length="171" mass="19659">MNKKLSSILFIVMLSGFYAIGCKNNNTNPYTEIDIGEKYHATWYINAEIKFEFYPDSPPLAAQIIADFESVVDSVFQDVELIINTDGSVVFYGSTIEKNNIIKEDSNKYMITLYNNNLSTEYIVEEKYELTFNTDGTGNMLFYIIINVGKTHYNLYLFRDGKITTTKQNVQ</sequence>
<evidence type="ECO:0000313" key="2">
    <source>
        <dbReference type="EMBL" id="EKV57977.1"/>
    </source>
</evidence>
<feature type="signal peptide" evidence="1">
    <location>
        <begin position="1"/>
        <end position="21"/>
    </location>
</feature>
<dbReference type="RefSeq" id="WP_008722033.1">
    <property type="nucleotide sequence ID" value="NZ_JH994110.1"/>
</dbReference>
<dbReference type="Proteomes" id="UP000011663">
    <property type="component" value="Unassembled WGS sequence"/>
</dbReference>
<proteinExistence type="predicted"/>